<reference evidence="1" key="1">
    <citation type="submission" date="2017-01" db="EMBL/GenBank/DDBJ databases">
        <title>Plasmid composition in Aeromonas salmonicida subsp. salmonicida 01-B526 unravels unsuspected type three secretion system loss patterns.</title>
        <authorList>
            <person name="Tanaka K.H."/>
            <person name="Vincent A.T."/>
            <person name="Emond-Rheault J.-G."/>
            <person name="Adamczuk M."/>
            <person name="Frenette M."/>
            <person name="Charette S.J."/>
        </authorList>
    </citation>
    <scope>NUCLEOTIDE SEQUENCE</scope>
    <source>
        <strain evidence="1">01-B526</strain>
        <plasmid evidence="1">pAsa9</plasmid>
    </source>
</reference>
<accession>A0A1Z3MNP4</accession>
<dbReference type="RefSeq" id="WP_005321406.1">
    <property type="nucleotide sequence ID" value="NZ_CP038104.1"/>
</dbReference>
<keyword evidence="1" id="KW-0614">Plasmid</keyword>
<name>A0A1Z3MNP4_AERSS</name>
<sequence>MPALIPELIAMASDPTVKTADLLLKALVCTESNQFKTTDPRAIRKILED</sequence>
<dbReference type="EMBL" id="KY555070">
    <property type="protein sequence ID" value="ASD49419.1"/>
    <property type="molecule type" value="Genomic_DNA"/>
</dbReference>
<proteinExistence type="predicted"/>
<protein>
    <submittedName>
        <fullName evidence="1">Uncharacterized protein</fullName>
    </submittedName>
</protein>
<geneLocation type="plasmid" evidence="1">
    <name>pAsa9</name>
</geneLocation>
<dbReference type="AlphaFoldDB" id="A0A1Z3MNP4"/>
<organism evidence="1">
    <name type="scientific">Aeromonas salmonicida subsp. salmonicida</name>
    <dbReference type="NCBI Taxonomy" id="29491"/>
    <lineage>
        <taxon>Bacteria</taxon>
        <taxon>Pseudomonadati</taxon>
        <taxon>Pseudomonadota</taxon>
        <taxon>Gammaproteobacteria</taxon>
        <taxon>Aeromonadales</taxon>
        <taxon>Aeromonadaceae</taxon>
        <taxon>Aeromonas</taxon>
    </lineage>
</organism>
<evidence type="ECO:0000313" key="1">
    <source>
        <dbReference type="EMBL" id="ASD49419.1"/>
    </source>
</evidence>